<dbReference type="NCBIfam" id="NF041492">
    <property type="entry name" value="MobF"/>
    <property type="match status" value="1"/>
</dbReference>
<evidence type="ECO:0000256" key="2">
    <source>
        <dbReference type="SAM" id="MobiDB-lite"/>
    </source>
</evidence>
<dbReference type="Proteomes" id="UP000294856">
    <property type="component" value="Unassembled WGS sequence"/>
</dbReference>
<gene>
    <name evidence="4" type="ORF">DFR71_6213</name>
</gene>
<dbReference type="SUPFAM" id="SSF52540">
    <property type="entry name" value="P-loop containing nucleoside triphosphate hydrolases"/>
    <property type="match status" value="2"/>
</dbReference>
<sequence length="1575" mass="171494">MSLAKLSAGEGFEYYTRVIATHDANERHTTGIDDYYSEKGESPGVWLGAGLVTLGIDEGDRVTEAQMRALLGEGLHPNADAIIDAAVTEQVALGAKFKDAFRYALKKAQLGRPYSTFTTAPGSYRHECAKGLTDWNTLHGRDPRTAVPAEERRRIRTEVALRMFTDDVGRAPLNSRELSGWIARASRPSKTAIAGFDLTFSPVKSVSALWAVASREVAEQIEKAHHAAIRDVISYIESEVLYTRVGRNSVRQVEVAGLIVTAFDHRDSRAGDPDLHTHLVVSNNVLRADGKWGAIDGRMIYRYNVTCSEMYNTRLEAHLEASLGLVFADRGEVVDKRPVREVVGVDAELAREWSKRGRAVRSATAKLSAQFQADHGREPTALELLSLSQQATLSTRASKHAARSNAEQRATWRADAIAVLGSEAAVEQMIHTALSQQIPDREQTTTEWITQTAVRSVEVVSQTRATWQHHHIRAEVERQVRGRIAPDRWASVVAQVTETALAEPISIPRGVHDLAPTVNELSRGDGTSVYTTARSTLYTSPQIIAAETRLVDAGLRHDGHRITVAAIDAATIEYAANNNGLALNTGQAAMVRTFATSGARLQVGLAPAGAGKTLSMRVLADAWTAQGGTVIGLAPTATAAEILARDIDAPASTVDLLVSLAHRLDAGELGDPPTWLTEIGPQTLVILDEAAKTATLTLDSAVSWLLERGASIRAIGDHRQLSSVAAGGVIRDIVAHAGSADLTTVMRFTDLGERAASLAVRDGDPAGLAYYTDHDRIRTGSLDAVVEQAYLAWAADIDAGRDSALLAPTRELVTDLNSRARTDRLADTDTEVGTETVLADGLSASAGDIICTRLNNRRLRISKTDYVRNGARWTVQTVHEDGRITAAHIGSGRRVTLPADYVSAHTQLGYATTIDSAQGMTVDTCHAVLTGRESRAQLYVAVTRGRDSNQLWLSTHEGTEPNLYEYESVRPPTALDVLTGVLGRDGVQISAATAHAQAHDPRHQLAGAIDSYLDALGVAAETHYGADQLATLDTAAEQLLPGLTGAPAYPVLRQHLVTLALNGDDPIQALTTAIGGRELDTAADPAAVLDWRIDPSGYHSGHDIGLYEMGPLGWLPGVPAQLRQHAEFGPHLAARATQIHALKDQVTDLARTWTDTNTDQAPLWAQPLLDHPDLLGPLAIWRAAHGVANNDRRPTGPTVPANTERDLQRTLDENVANRLGDTDADIRRWTGLADELNVTGLTEDPVWPLLAAELSRAEDGGRDIADATRAALDARPLPAEQPAAALRWRLAGDLDDLAPAPAVDTTSLQRQIQIMEHDPLRRLSDADLSGELARLRGKFRQEQHAAVPAMLDALENDRVGTVTAAHARLDADRVRRAQAELAAFADEQQAAQNRITAINQQIRQIRARQTPRWGRRQRATEIEAKQDELRDSETAYHAYLERERAILDAAASDGVGQRRWQQILDAADDVEARAAELDAAHRHDQDRAENRYRRRQINDELRGQLRAVVGEHRRRGELPDLDRDREAQARDYLDGPEAAIRATGVLDQTPTGHEPNRYQQLPYEPDRDRGYDLDI</sequence>
<dbReference type="InterPro" id="IPR014862">
    <property type="entry name" value="TrwC"/>
</dbReference>
<dbReference type="OrthoDB" id="4524286at2"/>
<dbReference type="RefSeq" id="WP_067458271.1">
    <property type="nucleotide sequence ID" value="NZ_SMFR01000008.1"/>
</dbReference>
<dbReference type="InterPro" id="IPR027417">
    <property type="entry name" value="P-loop_NTPase"/>
</dbReference>
<feature type="domain" description="TrwC relaxase" evidence="3">
    <location>
        <begin position="8"/>
        <end position="417"/>
    </location>
</feature>
<dbReference type="Gene3D" id="2.30.30.940">
    <property type="match status" value="1"/>
</dbReference>
<dbReference type="Pfam" id="PF08751">
    <property type="entry name" value="TrwC"/>
    <property type="match status" value="1"/>
</dbReference>
<feature type="region of interest" description="Disordered" evidence="2">
    <location>
        <begin position="1532"/>
        <end position="1575"/>
    </location>
</feature>
<proteinExistence type="predicted"/>
<name>A0A4R1F7K6_9NOCA</name>
<dbReference type="EMBL" id="SMFR01000008">
    <property type="protein sequence ID" value="TCJ89923.1"/>
    <property type="molecule type" value="Genomic_DNA"/>
</dbReference>
<dbReference type="CDD" id="cd18809">
    <property type="entry name" value="SF1_C_RecD"/>
    <property type="match status" value="1"/>
</dbReference>
<comment type="caution">
    <text evidence="4">The sequence shown here is derived from an EMBL/GenBank/DDBJ whole genome shotgun (WGS) entry which is preliminary data.</text>
</comment>
<keyword evidence="5" id="KW-1185">Reference proteome</keyword>
<evidence type="ECO:0000313" key="4">
    <source>
        <dbReference type="EMBL" id="TCJ89923.1"/>
    </source>
</evidence>
<feature type="coiled-coil region" evidence="1">
    <location>
        <begin position="1374"/>
        <end position="1408"/>
    </location>
</feature>
<dbReference type="STRING" id="1210063.GCA_001612665_05794"/>
<organism evidence="4 5">
    <name type="scientific">Nocardia alba</name>
    <dbReference type="NCBI Taxonomy" id="225051"/>
    <lineage>
        <taxon>Bacteria</taxon>
        <taxon>Bacillati</taxon>
        <taxon>Actinomycetota</taxon>
        <taxon>Actinomycetes</taxon>
        <taxon>Mycobacteriales</taxon>
        <taxon>Nocardiaceae</taxon>
        <taxon>Nocardia</taxon>
    </lineage>
</organism>
<keyword evidence="1" id="KW-0175">Coiled coil</keyword>
<reference evidence="4 5" key="1">
    <citation type="submission" date="2019-03" db="EMBL/GenBank/DDBJ databases">
        <title>Genomic Encyclopedia of Type Strains, Phase IV (KMG-IV): sequencing the most valuable type-strain genomes for metagenomic binning, comparative biology and taxonomic classification.</title>
        <authorList>
            <person name="Goeker M."/>
        </authorList>
    </citation>
    <scope>NUCLEOTIDE SEQUENCE [LARGE SCALE GENOMIC DNA]</scope>
    <source>
        <strain evidence="4 5">DSM 44684</strain>
    </source>
</reference>
<evidence type="ECO:0000259" key="3">
    <source>
        <dbReference type="Pfam" id="PF08751"/>
    </source>
</evidence>
<dbReference type="Pfam" id="PF13604">
    <property type="entry name" value="AAA_30"/>
    <property type="match status" value="1"/>
</dbReference>
<evidence type="ECO:0000256" key="1">
    <source>
        <dbReference type="SAM" id="Coils"/>
    </source>
</evidence>
<feature type="compositionally biased region" description="Basic and acidic residues" evidence="2">
    <location>
        <begin position="1564"/>
        <end position="1575"/>
    </location>
</feature>
<dbReference type="Gene3D" id="3.40.50.300">
    <property type="entry name" value="P-loop containing nucleotide triphosphate hydrolases"/>
    <property type="match status" value="2"/>
</dbReference>
<dbReference type="SUPFAM" id="SSF55464">
    <property type="entry name" value="Origin of replication-binding domain, RBD-like"/>
    <property type="match status" value="1"/>
</dbReference>
<evidence type="ECO:0000313" key="5">
    <source>
        <dbReference type="Proteomes" id="UP000294856"/>
    </source>
</evidence>
<protein>
    <submittedName>
        <fullName evidence="4">Conjugative relaxase-like TrwC/TraI family protein</fullName>
    </submittedName>
</protein>
<accession>A0A4R1F7K6</accession>